<evidence type="ECO:0000313" key="1">
    <source>
        <dbReference type="EMBL" id="PIV08485.1"/>
    </source>
</evidence>
<keyword evidence="1" id="KW-0540">Nuclease</keyword>
<dbReference type="AlphaFoldDB" id="A0A2M7BSM7"/>
<keyword evidence="1" id="KW-0378">Hydrolase</keyword>
<keyword evidence="1" id="KW-0255">Endonuclease</keyword>
<dbReference type="EMBL" id="PEVA01000106">
    <property type="protein sequence ID" value="PIV08485.1"/>
    <property type="molecule type" value="Genomic_DNA"/>
</dbReference>
<dbReference type="Proteomes" id="UP000230119">
    <property type="component" value="Unassembled WGS sequence"/>
</dbReference>
<comment type="caution">
    <text evidence="1">The sequence shown here is derived from an EMBL/GenBank/DDBJ whole genome shotgun (WGS) entry which is preliminary data.</text>
</comment>
<evidence type="ECO:0000313" key="2">
    <source>
        <dbReference type="Proteomes" id="UP000230119"/>
    </source>
</evidence>
<protein>
    <submittedName>
        <fullName evidence="1">Restriction endonuclease</fullName>
    </submittedName>
</protein>
<sequence>MTKNILSQRKFPKESALYSKMSDGVCGVISNIIKEAIDSGNNKIFIRTNLKRGLPLENINKVAGPFVEAWALEKFEEISDKVGNKYGLVNVEAGKRLDTFDMILQFKLKDMEDYISANVDSKATAEDIVNSGKSPNITSFARIRNEYINDPDYIFLILSLKHKVFSEKADGNGITNGIMQVTDYHVYDIKYVSARDFNYNPALGTGQSYWRCKGGVKKNS</sequence>
<proteinExistence type="predicted"/>
<dbReference type="GO" id="GO:0004519">
    <property type="term" value="F:endonuclease activity"/>
    <property type="evidence" value="ECO:0007669"/>
    <property type="project" value="UniProtKB-KW"/>
</dbReference>
<name>A0A2M7BSM7_9BACT</name>
<gene>
    <name evidence="1" type="ORF">COS52_02445</name>
</gene>
<reference evidence="2" key="1">
    <citation type="submission" date="2017-09" db="EMBL/GenBank/DDBJ databases">
        <title>Depth-based differentiation of microbial function through sediment-hosted aquifers and enrichment of novel symbionts in the deep terrestrial subsurface.</title>
        <authorList>
            <person name="Probst A.J."/>
            <person name="Ladd B."/>
            <person name="Jarett J.K."/>
            <person name="Geller-Mcgrath D.E."/>
            <person name="Sieber C.M.K."/>
            <person name="Emerson J.B."/>
            <person name="Anantharaman K."/>
            <person name="Thomas B.C."/>
            <person name="Malmstrom R."/>
            <person name="Stieglmeier M."/>
            <person name="Klingl A."/>
            <person name="Woyke T."/>
            <person name="Ryan C.M."/>
            <person name="Banfield J.F."/>
        </authorList>
    </citation>
    <scope>NUCLEOTIDE SEQUENCE [LARGE SCALE GENOMIC DNA]</scope>
</reference>
<organism evidence="1 2">
    <name type="scientific">Candidatus Roizmanbacteria bacterium CG03_land_8_20_14_0_80_39_12</name>
    <dbReference type="NCBI Taxonomy" id="1974847"/>
    <lineage>
        <taxon>Bacteria</taxon>
        <taxon>Candidatus Roizmaniibacteriota</taxon>
    </lineage>
</organism>
<accession>A0A2M7BSM7</accession>